<evidence type="ECO:0000256" key="1">
    <source>
        <dbReference type="ARBA" id="ARBA00004370"/>
    </source>
</evidence>
<sequence>MNNNVEYVPYHRDIGNTNFRFNLLDISHVGSVYAVGVGSHTSDGNIRLFADFRYVWNHSIPYNYPSVQSQVMNSHRVQNVIKEVAQEEEISVKVITKRAWGFYYGIRAAYSKIWTRFLGYLMFKVFRRLMKVLYVSPQQLIHVKEADESGVPVVYLPLHRSHLDYQIITWVLWHWGIRFPHVAAGDNLNLYGFGWMLRYTGAFFIRRRLDPNDESTKDKLYRTVLKTYLIELLKSGMSVEFFLEGTRTRMGKSLLPKNGLISNVLEAVDSGELKDVYLVPTSITYDAVVEGVFYNELMGIRKVQENFLGVIKGVWESFSRTKPCGVVSIDFGRPRLLSTELKRITKWMETVDMPELDYASNTKSYRELLPWSDNSLTHRNKVRAVGYNVVYMAQRQQPILLSSLLATLFLCKYRTKKVEFHEIMTDMERLSNEIQSLGFEILGWTPDVKSYRDLIIEFNKYFENCLVIEGELVQIIDSHQTFITLAYHKNALLPVYCLISVAALLKHKPAENGDGGILTKRMSAICAILRYEMLICSPCGKMQDHIKSSISFWKAGKSAFERSFYQNMITPFLMTLKYVASYVKECHEKCADVADNTFIRDLVQVMACDPNLKMLEAANSESIYNSLKALRVWGCLNEHRIEPVSEYLINQIIRKLDSLLDA</sequence>
<dbReference type="GO" id="GO:0004366">
    <property type="term" value="F:glycerol-3-phosphate O-acyltransferase activity"/>
    <property type="evidence" value="ECO:0007669"/>
    <property type="project" value="TreeGrafter"/>
</dbReference>
<evidence type="ECO:0000259" key="6">
    <source>
        <dbReference type="SMART" id="SM00563"/>
    </source>
</evidence>
<reference evidence="10" key="1">
    <citation type="submission" date="2016-11" db="UniProtKB">
        <authorList>
            <consortium name="WormBaseParasite"/>
        </authorList>
    </citation>
    <scope>IDENTIFICATION</scope>
</reference>
<dbReference type="eggNOG" id="KOG3729">
    <property type="taxonomic scope" value="Eukaryota"/>
</dbReference>
<keyword evidence="5" id="KW-0012">Acyltransferase</keyword>
<accession>A0A1I7RRW0</accession>
<dbReference type="GO" id="GO:0006631">
    <property type="term" value="P:fatty acid metabolic process"/>
    <property type="evidence" value="ECO:0007669"/>
    <property type="project" value="TreeGrafter"/>
</dbReference>
<organism evidence="8 10">
    <name type="scientific">Bursaphelenchus xylophilus</name>
    <name type="common">Pinewood nematode worm</name>
    <name type="synonym">Aphelenchoides xylophilus</name>
    <dbReference type="NCBI Taxonomy" id="6326"/>
    <lineage>
        <taxon>Eukaryota</taxon>
        <taxon>Metazoa</taxon>
        <taxon>Ecdysozoa</taxon>
        <taxon>Nematoda</taxon>
        <taxon>Chromadorea</taxon>
        <taxon>Rhabditida</taxon>
        <taxon>Tylenchina</taxon>
        <taxon>Tylenchomorpha</taxon>
        <taxon>Aphelenchoidea</taxon>
        <taxon>Aphelenchoididae</taxon>
        <taxon>Bursaphelenchus</taxon>
    </lineage>
</organism>
<dbReference type="CDD" id="cd07993">
    <property type="entry name" value="LPLAT_DHAPAT-like"/>
    <property type="match status" value="1"/>
</dbReference>
<gene>
    <name evidence="7" type="ORF">BXYJ_LOCUS11981</name>
</gene>
<evidence type="ECO:0000313" key="8">
    <source>
        <dbReference type="Proteomes" id="UP000095284"/>
    </source>
</evidence>
<dbReference type="Proteomes" id="UP000582659">
    <property type="component" value="Unassembled WGS sequence"/>
</dbReference>
<evidence type="ECO:0000313" key="10">
    <source>
        <dbReference type="WBParaSite" id="BXY_0345800.1"/>
    </source>
</evidence>
<dbReference type="PANTHER" id="PTHR12563:SF23">
    <property type="entry name" value="BCDNA.GH07066"/>
    <property type="match status" value="1"/>
</dbReference>
<dbReference type="SUPFAM" id="SSF69593">
    <property type="entry name" value="Glycerol-3-phosphate (1)-acyltransferase"/>
    <property type="match status" value="1"/>
</dbReference>
<dbReference type="SMR" id="A0A1I7RRW0"/>
<dbReference type="InterPro" id="IPR002123">
    <property type="entry name" value="Plipid/glycerol_acylTrfase"/>
</dbReference>
<dbReference type="GO" id="GO:0008654">
    <property type="term" value="P:phospholipid biosynthetic process"/>
    <property type="evidence" value="ECO:0007669"/>
    <property type="project" value="TreeGrafter"/>
</dbReference>
<comment type="similarity">
    <text evidence="2">Belongs to the GPAT/DAPAT family.</text>
</comment>
<dbReference type="GO" id="GO:0031966">
    <property type="term" value="C:mitochondrial membrane"/>
    <property type="evidence" value="ECO:0007669"/>
    <property type="project" value="TreeGrafter"/>
</dbReference>
<dbReference type="EMBL" id="CAJFCV020000005">
    <property type="protein sequence ID" value="CAG9123440.1"/>
    <property type="molecule type" value="Genomic_DNA"/>
</dbReference>
<dbReference type="Pfam" id="PF01553">
    <property type="entry name" value="Acyltransferase"/>
    <property type="match status" value="1"/>
</dbReference>
<keyword evidence="4" id="KW-0472">Membrane</keyword>
<dbReference type="Pfam" id="PF19277">
    <property type="entry name" value="GPAT_C"/>
    <property type="match status" value="1"/>
</dbReference>
<reference evidence="7" key="2">
    <citation type="submission" date="2020-09" db="EMBL/GenBank/DDBJ databases">
        <authorList>
            <person name="Kikuchi T."/>
        </authorList>
    </citation>
    <scope>NUCLEOTIDE SEQUENCE</scope>
    <source>
        <strain evidence="7">Ka4C1</strain>
    </source>
</reference>
<evidence type="ECO:0000256" key="3">
    <source>
        <dbReference type="ARBA" id="ARBA00022679"/>
    </source>
</evidence>
<dbReference type="PANTHER" id="PTHR12563">
    <property type="entry name" value="GLYCEROL-3-PHOSPHATE ACYLTRANSFERASE"/>
    <property type="match status" value="1"/>
</dbReference>
<dbReference type="AlphaFoldDB" id="A0A1I7RRW0"/>
<dbReference type="InterPro" id="IPR022284">
    <property type="entry name" value="GPAT/DHAPAT"/>
</dbReference>
<dbReference type="Proteomes" id="UP000095284">
    <property type="component" value="Unplaced"/>
</dbReference>
<dbReference type="SMART" id="SM00563">
    <property type="entry name" value="PlsC"/>
    <property type="match status" value="1"/>
</dbReference>
<dbReference type="InterPro" id="IPR041728">
    <property type="entry name" value="GPAT/DHAPAT_LPLAT"/>
</dbReference>
<proteinExistence type="inferred from homology"/>
<evidence type="ECO:0000256" key="2">
    <source>
        <dbReference type="ARBA" id="ARBA00007937"/>
    </source>
</evidence>
<evidence type="ECO:0000256" key="4">
    <source>
        <dbReference type="ARBA" id="ARBA00023136"/>
    </source>
</evidence>
<evidence type="ECO:0000313" key="9">
    <source>
        <dbReference type="Proteomes" id="UP000659654"/>
    </source>
</evidence>
<keyword evidence="9" id="KW-1185">Reference proteome</keyword>
<name>A0A1I7RRW0_BURXY</name>
<evidence type="ECO:0000313" key="7">
    <source>
        <dbReference type="EMBL" id="CAD5231890.1"/>
    </source>
</evidence>
<dbReference type="Proteomes" id="UP000659654">
    <property type="component" value="Unassembled WGS sequence"/>
</dbReference>
<evidence type="ECO:0000256" key="5">
    <source>
        <dbReference type="ARBA" id="ARBA00023315"/>
    </source>
</evidence>
<dbReference type="InterPro" id="IPR045520">
    <property type="entry name" value="GPAT/DHAPAT_C"/>
</dbReference>
<dbReference type="GO" id="GO:0019432">
    <property type="term" value="P:triglyceride biosynthetic process"/>
    <property type="evidence" value="ECO:0007669"/>
    <property type="project" value="TreeGrafter"/>
</dbReference>
<dbReference type="WBParaSite" id="BXY_0345800.1">
    <property type="protein sequence ID" value="BXY_0345800.1"/>
    <property type="gene ID" value="BXY_0345800"/>
</dbReference>
<protein>
    <submittedName>
        <fullName evidence="7">(pine wood nematode) hypothetical protein</fullName>
    </submittedName>
    <submittedName>
        <fullName evidence="10">PlsC domain-containing protein</fullName>
    </submittedName>
</protein>
<keyword evidence="3" id="KW-0808">Transferase</keyword>
<dbReference type="OrthoDB" id="5962536at2759"/>
<dbReference type="EMBL" id="CAJFDI010000005">
    <property type="protein sequence ID" value="CAD5231890.1"/>
    <property type="molecule type" value="Genomic_DNA"/>
</dbReference>
<comment type="subcellular location">
    <subcellularLocation>
        <location evidence="1">Membrane</location>
    </subcellularLocation>
</comment>
<feature type="domain" description="Phospholipid/glycerol acyltransferase" evidence="6">
    <location>
        <begin position="153"/>
        <end position="286"/>
    </location>
</feature>
<dbReference type="GO" id="GO:0006072">
    <property type="term" value="P:glycerol-3-phosphate metabolic process"/>
    <property type="evidence" value="ECO:0007669"/>
    <property type="project" value="TreeGrafter"/>
</dbReference>